<dbReference type="Pfam" id="PF22936">
    <property type="entry name" value="Pol_BBD"/>
    <property type="match status" value="1"/>
</dbReference>
<dbReference type="SUPFAM" id="SSF53098">
    <property type="entry name" value="Ribonuclease H-like"/>
    <property type="match status" value="1"/>
</dbReference>
<feature type="region of interest" description="Disordered" evidence="3">
    <location>
        <begin position="1412"/>
        <end position="1459"/>
    </location>
</feature>
<dbReference type="SUPFAM" id="SSF56672">
    <property type="entry name" value="DNA/RNA polymerases"/>
    <property type="match status" value="1"/>
</dbReference>
<evidence type="ECO:0000256" key="1">
    <source>
        <dbReference type="ARBA" id="ARBA00022750"/>
    </source>
</evidence>
<dbReference type="InterPro" id="IPR025724">
    <property type="entry name" value="GAG-pre-integrase_dom"/>
</dbReference>
<dbReference type="Pfam" id="PF25597">
    <property type="entry name" value="SH3_retrovirus"/>
    <property type="match status" value="1"/>
</dbReference>
<evidence type="ECO:0000256" key="3">
    <source>
        <dbReference type="SAM" id="MobiDB-lite"/>
    </source>
</evidence>
<name>A0A438FTW8_VITVI</name>
<dbReference type="CDD" id="cd09272">
    <property type="entry name" value="RNase_HI_RT_Ty1"/>
    <property type="match status" value="1"/>
</dbReference>
<dbReference type="PANTHER" id="PTHR11439">
    <property type="entry name" value="GAG-POL-RELATED RETROTRANSPOSON"/>
    <property type="match status" value="1"/>
</dbReference>
<dbReference type="InterPro" id="IPR013103">
    <property type="entry name" value="RVT_2"/>
</dbReference>
<dbReference type="Pfam" id="PF13976">
    <property type="entry name" value="gag_pre-integrs"/>
    <property type="match status" value="1"/>
</dbReference>
<evidence type="ECO:0000259" key="5">
    <source>
        <dbReference type="PROSITE" id="PS50994"/>
    </source>
</evidence>
<organism evidence="6 7">
    <name type="scientific">Vitis vinifera</name>
    <name type="common">Grape</name>
    <dbReference type="NCBI Taxonomy" id="29760"/>
    <lineage>
        <taxon>Eukaryota</taxon>
        <taxon>Viridiplantae</taxon>
        <taxon>Streptophyta</taxon>
        <taxon>Embryophyta</taxon>
        <taxon>Tracheophyta</taxon>
        <taxon>Spermatophyta</taxon>
        <taxon>Magnoliopsida</taxon>
        <taxon>eudicotyledons</taxon>
        <taxon>Gunneridae</taxon>
        <taxon>Pentapetalae</taxon>
        <taxon>rosids</taxon>
        <taxon>Vitales</taxon>
        <taxon>Vitaceae</taxon>
        <taxon>Viteae</taxon>
        <taxon>Vitis</taxon>
    </lineage>
</organism>
<accession>A0A438FTW8</accession>
<evidence type="ECO:0000256" key="2">
    <source>
        <dbReference type="PROSITE-ProRule" id="PRU00047"/>
    </source>
</evidence>
<sequence length="1459" mass="163528">MANTNDTSIPVSILPPSTTIISVKLDGSHNYLAWKMQFLNLLRGHDLMGFIDGTEACPPKHTASGSLNPAYVVWQKKDVCLLGWILASLSEKLVSTIYGLETSKQVWTALQTRFSSQSRSRISHLKRQLQTLTQGTKSCSEYLESAKTLADQLAAAGKPVDDQDLISFLLGGLQSSYTPFVTSFNFASRETDFTFEDFQAELLGYENLLDVNHSVHNTDGPHFAFAANKSKAPTYVQKKGPPLPPTKMQNAASSNYRSQQTRSTPSQLPNNRPVCQICGKSGHTAIDCFHRFDYSYQGRFPPQDLAAMVAETNATFDHQVWYMDSGANAHITSDATNLTHQQPFCESETVTVGNGSGLQVLNTGSTTFNFGQSNFHLNKILHCPQAATNLISINQFCLDNNCYFILTANGFVVKENLTGRILLQGVVENGLYPLAGCKTFHKSLTCLSTTIGVRANADTWHSRLGHPSSVIFNSLFHSNKLSVKGSSTKLEFCSACQLGKAKQLPFPESSRQSSVPLALIHSDVWVSPVQSTGGCSYYVLFIDDYSRYSWLYPLHRKSDVFATFVKFKTIAEKLFSTSIKQIQTDNGGEFTSNQFKQFLTAQGIFHRLTCPHTSQQNGIVERKHRHIQEMGLTLLAQSSLSPQYWVDAFLTSVFLINRLPTKVLDNLTPYFLLHKTEPTYMDLRVFGCACYPLLRPYNDHKLTFRSKKCIFLGYSNCQKGYRCLDLATKRVYISRHVIFDEHSFPAKELAEYTTSRRTNPPAGKPLIIPSSDLSSNLLSNISAVVPSPTDPSSPSIQMPILAAPTPASNDYSPPPPTSTFENPIEPDIVIPLISHSPQVLPEVDNISNNPIVQPTFTQIQTRSKTGHSQPKSFPDYTLYYHTRHPLQAFSAVLDTPEPTSYTQAVSDPQWRATMGREFDALMENGTWSLCPRPLDKHIVRNKWVYKIKRRPDGSIERFKARLVAKGYDQKSGVDYHETFSPVIKPTTIRLVLAIAVHFHWPIQQLDVSNAFLHGFLDEEVFMEQPRGFVDETKPHYVCKLHKSLYGLKQAPRAWFRRLSQQLIELGFHEFVNDYSLFTLHTDHARIFVLIYVDDILVTGSDTFAITKLIRHLQSIFHVKDLGSLSYFLGVEVDRSSQGLHLRQTKYICDLLDRTHMAGAKPLASPMVASTKLSSTNGELLSDPSTYRHIIGALQYCTITRPDISYAVNQLCQYMHQPRTPHWQAMKRVLRYLKGSVNHGLFYTPSPLQLHTYCDSDWAGNPNDRRSTSGYGVFLGRNLVSWSSKKQHVVSCSSTEAEYRSMALATAEVYWLRMLFKELAIGLIHIPTIWCDNIGAIALASNPVFHARTKHVEIDYHFIREKVCNHDIQVQHISTVDQIADVFTKGQTAKRFQYLKGKLMVCQNPINSRGGVRLSESSAEIPEASAPSPHSIHSISESSAEIPEASAPSPHSIHSVTDSK</sequence>
<keyword evidence="2" id="KW-0862">Zinc</keyword>
<keyword evidence="1" id="KW-0378">Hydrolase</keyword>
<dbReference type="Proteomes" id="UP000288805">
    <property type="component" value="Unassembled WGS sequence"/>
</dbReference>
<reference evidence="6 7" key="1">
    <citation type="journal article" date="2018" name="PLoS Genet.">
        <title>Population sequencing reveals clonal diversity and ancestral inbreeding in the grapevine cultivar Chardonnay.</title>
        <authorList>
            <person name="Roach M.J."/>
            <person name="Johnson D.L."/>
            <person name="Bohlmann J."/>
            <person name="van Vuuren H.J."/>
            <person name="Jones S.J."/>
            <person name="Pretorius I.S."/>
            <person name="Schmidt S.A."/>
            <person name="Borneman A.R."/>
        </authorList>
    </citation>
    <scope>NUCLEOTIDE SEQUENCE [LARGE SCALE GENOMIC DNA]</scope>
    <source>
        <strain evidence="7">cv. Chardonnay</strain>
        <tissue evidence="6">Leaf</tissue>
    </source>
</reference>
<feature type="compositionally biased region" description="Low complexity" evidence="3">
    <location>
        <begin position="1414"/>
        <end position="1459"/>
    </location>
</feature>
<feature type="domain" description="CCHC-type" evidence="4">
    <location>
        <begin position="275"/>
        <end position="288"/>
    </location>
</feature>
<feature type="domain" description="Integrase catalytic" evidence="5">
    <location>
        <begin position="512"/>
        <end position="677"/>
    </location>
</feature>
<dbReference type="Gene3D" id="3.30.420.10">
    <property type="entry name" value="Ribonuclease H-like superfamily/Ribonuclease H"/>
    <property type="match status" value="1"/>
</dbReference>
<dbReference type="GO" id="GO:0004190">
    <property type="term" value="F:aspartic-type endopeptidase activity"/>
    <property type="evidence" value="ECO:0007669"/>
    <property type="project" value="UniProtKB-KW"/>
</dbReference>
<dbReference type="PROSITE" id="PS50994">
    <property type="entry name" value="INTEGRASE"/>
    <property type="match status" value="1"/>
</dbReference>
<dbReference type="InterPro" id="IPR001584">
    <property type="entry name" value="Integrase_cat-core"/>
</dbReference>
<dbReference type="InterPro" id="IPR054722">
    <property type="entry name" value="PolX-like_BBD"/>
</dbReference>
<dbReference type="GO" id="GO:0008270">
    <property type="term" value="F:zinc ion binding"/>
    <property type="evidence" value="ECO:0007669"/>
    <property type="project" value="UniProtKB-KW"/>
</dbReference>
<dbReference type="EMBL" id="QGNW01000741">
    <property type="protein sequence ID" value="RVW63395.1"/>
    <property type="molecule type" value="Genomic_DNA"/>
</dbReference>
<evidence type="ECO:0000313" key="7">
    <source>
        <dbReference type="Proteomes" id="UP000288805"/>
    </source>
</evidence>
<dbReference type="GO" id="GO:0015074">
    <property type="term" value="P:DNA integration"/>
    <property type="evidence" value="ECO:0007669"/>
    <property type="project" value="InterPro"/>
</dbReference>
<dbReference type="Pfam" id="PF14223">
    <property type="entry name" value="Retrotran_gag_2"/>
    <property type="match status" value="1"/>
</dbReference>
<dbReference type="InterPro" id="IPR012337">
    <property type="entry name" value="RNaseH-like_sf"/>
</dbReference>
<gene>
    <name evidence="6" type="primary">POLX_2706</name>
    <name evidence="6" type="ORF">CK203_055917</name>
</gene>
<keyword evidence="2" id="KW-0479">Metal-binding</keyword>
<dbReference type="GO" id="GO:0003676">
    <property type="term" value="F:nucleic acid binding"/>
    <property type="evidence" value="ECO:0007669"/>
    <property type="project" value="InterPro"/>
</dbReference>
<protein>
    <submittedName>
        <fullName evidence="6">Retrovirus-related Pol polyprotein from transposon TNT 1-94</fullName>
    </submittedName>
</protein>
<evidence type="ECO:0000259" key="4">
    <source>
        <dbReference type="PROSITE" id="PS50158"/>
    </source>
</evidence>
<evidence type="ECO:0000313" key="6">
    <source>
        <dbReference type="EMBL" id="RVW63395.1"/>
    </source>
</evidence>
<keyword evidence="1" id="KW-0645">Protease</keyword>
<comment type="caution">
    <text evidence="6">The sequence shown here is derived from an EMBL/GenBank/DDBJ whole genome shotgun (WGS) entry which is preliminary data.</text>
</comment>
<dbReference type="InterPro" id="IPR043502">
    <property type="entry name" value="DNA/RNA_pol_sf"/>
</dbReference>
<proteinExistence type="predicted"/>
<dbReference type="Pfam" id="PF07727">
    <property type="entry name" value="RVT_2"/>
    <property type="match status" value="1"/>
</dbReference>
<feature type="compositionally biased region" description="Polar residues" evidence="3">
    <location>
        <begin position="247"/>
        <end position="269"/>
    </location>
</feature>
<dbReference type="Pfam" id="PF00665">
    <property type="entry name" value="rve"/>
    <property type="match status" value="1"/>
</dbReference>
<dbReference type="InterPro" id="IPR036397">
    <property type="entry name" value="RNaseH_sf"/>
</dbReference>
<feature type="region of interest" description="Disordered" evidence="3">
    <location>
        <begin position="234"/>
        <end position="269"/>
    </location>
</feature>
<keyword evidence="2" id="KW-0863">Zinc-finger</keyword>
<dbReference type="PANTHER" id="PTHR11439:SF500">
    <property type="entry name" value="RNA-DIRECTED DNA POLYMERASE"/>
    <property type="match status" value="1"/>
</dbReference>
<dbReference type="InterPro" id="IPR001878">
    <property type="entry name" value="Znf_CCHC"/>
</dbReference>
<dbReference type="InterPro" id="IPR057670">
    <property type="entry name" value="SH3_retrovirus"/>
</dbReference>
<dbReference type="PROSITE" id="PS50158">
    <property type="entry name" value="ZF_CCHC"/>
    <property type="match status" value="1"/>
</dbReference>
<keyword evidence="1" id="KW-0064">Aspartyl protease</keyword>